<sequence length="505" mass="58573">MTEISRALLLLFLVFPFNAFCQRGIIVEGKMKDSEEAYTILAYSPRMRGNLNFDGFKSVGAQINDEGKFRLEAKNITHAANYRLFFPKHMIPLLLFDGDSIYLEIYHTDIKQTFATGRGAGKINVLNLPQLQYEYFDLEQERNLNDFVHYTDSIIAYQHSLLAAVYARQLNDSLISGAPNKNHIKKIINNTPISPEAYELLCNLVEFQRYSLISSFLTKKSAQGHSDSVSIDFNSASFRHFNVEAYRQLKNIDDWRLHNSLESILQIEYLKEKQSQESQTPTYGNWRNMFSSNDYMNWRSEFLRIHFDREIFNKYYAEYVTGFMTWGMDYASLLNHINLHENNKYVNRIQEFIQLLNHGLNNEAYGLNQTAKYLDKKKFENLLSSYKQSPLLIVFWSAQAAGASIIDELPSLKAFEANTKDEITLVYICVDKQANKNLWAARVIDESWKAKHYFLPIEENETTLDKITDKDISTLCSGGSTYIFIDNNGAYSKEVKGPFYWPKIQ</sequence>
<keyword evidence="2" id="KW-1185">Reference proteome</keyword>
<reference evidence="1" key="1">
    <citation type="submission" date="2023-06" db="EMBL/GenBank/DDBJ databases">
        <title>Genomic of Agaribacillus aureum.</title>
        <authorList>
            <person name="Wang G."/>
        </authorList>
    </citation>
    <scope>NUCLEOTIDE SEQUENCE</scope>
    <source>
        <strain evidence="1">BMA12</strain>
    </source>
</reference>
<dbReference type="EMBL" id="JAUJEB010000005">
    <property type="protein sequence ID" value="MDN5214728.1"/>
    <property type="molecule type" value="Genomic_DNA"/>
</dbReference>
<name>A0ABT8LEK5_9BACT</name>
<proteinExistence type="predicted"/>
<comment type="caution">
    <text evidence="1">The sequence shown here is derived from an EMBL/GenBank/DDBJ whole genome shotgun (WGS) entry which is preliminary data.</text>
</comment>
<protein>
    <submittedName>
        <fullName evidence="1">Uncharacterized protein</fullName>
    </submittedName>
</protein>
<dbReference type="Gene3D" id="3.40.30.10">
    <property type="entry name" value="Glutaredoxin"/>
    <property type="match status" value="1"/>
</dbReference>
<gene>
    <name evidence="1" type="ORF">QQ020_21800</name>
</gene>
<organism evidence="1 2">
    <name type="scientific">Agaribacillus aureus</name>
    <dbReference type="NCBI Taxonomy" id="3051825"/>
    <lineage>
        <taxon>Bacteria</taxon>
        <taxon>Pseudomonadati</taxon>
        <taxon>Bacteroidota</taxon>
        <taxon>Cytophagia</taxon>
        <taxon>Cytophagales</taxon>
        <taxon>Splendidivirgaceae</taxon>
        <taxon>Agaribacillus</taxon>
    </lineage>
</organism>
<evidence type="ECO:0000313" key="1">
    <source>
        <dbReference type="EMBL" id="MDN5214728.1"/>
    </source>
</evidence>
<dbReference type="Proteomes" id="UP001172083">
    <property type="component" value="Unassembled WGS sequence"/>
</dbReference>
<accession>A0ABT8LEK5</accession>
<evidence type="ECO:0000313" key="2">
    <source>
        <dbReference type="Proteomes" id="UP001172083"/>
    </source>
</evidence>
<dbReference type="RefSeq" id="WP_346760067.1">
    <property type="nucleotide sequence ID" value="NZ_JAUJEB010000005.1"/>
</dbReference>